<dbReference type="HOGENOM" id="CLU_2692120_0_0_1"/>
<sequence length="74" mass="8305">MLSEAGLPIDIERILSDDESRRGFSKYMNLGLEVRDEVLTTQGTSYAYREGPSIQVVDWTKTGSTLMFNNTNVS</sequence>
<protein>
    <submittedName>
        <fullName evidence="1">Uncharacterized protein</fullName>
    </submittedName>
</protein>
<dbReference type="Proteomes" id="UP000008022">
    <property type="component" value="Unassembled WGS sequence"/>
</dbReference>
<organism evidence="1 2">
    <name type="scientific">Oryza rufipogon</name>
    <name type="common">Brownbeard rice</name>
    <name type="synonym">Asian wild rice</name>
    <dbReference type="NCBI Taxonomy" id="4529"/>
    <lineage>
        <taxon>Eukaryota</taxon>
        <taxon>Viridiplantae</taxon>
        <taxon>Streptophyta</taxon>
        <taxon>Embryophyta</taxon>
        <taxon>Tracheophyta</taxon>
        <taxon>Spermatophyta</taxon>
        <taxon>Magnoliopsida</taxon>
        <taxon>Liliopsida</taxon>
        <taxon>Poales</taxon>
        <taxon>Poaceae</taxon>
        <taxon>BOP clade</taxon>
        <taxon>Oryzoideae</taxon>
        <taxon>Oryzeae</taxon>
        <taxon>Oryzinae</taxon>
        <taxon>Oryza</taxon>
    </lineage>
</organism>
<evidence type="ECO:0000313" key="1">
    <source>
        <dbReference type="EnsemblPlants" id="ORUFI06G15510.1"/>
    </source>
</evidence>
<name>A0A0E0PXS8_ORYRU</name>
<proteinExistence type="predicted"/>
<accession>A0A0E0PXS8</accession>
<keyword evidence="2" id="KW-1185">Reference proteome</keyword>
<dbReference type="EnsemblPlants" id="ORUFI06G15510.1">
    <property type="protein sequence ID" value="ORUFI06G15510.1"/>
    <property type="gene ID" value="ORUFI06G15510"/>
</dbReference>
<dbReference type="AlphaFoldDB" id="A0A0E0PXS8"/>
<dbReference type="Gramene" id="ORUFI06G15510.1">
    <property type="protein sequence ID" value="ORUFI06G15510.1"/>
    <property type="gene ID" value="ORUFI06G15510"/>
</dbReference>
<reference evidence="2" key="1">
    <citation type="submission" date="2013-06" db="EMBL/GenBank/DDBJ databases">
        <authorList>
            <person name="Zhao Q."/>
        </authorList>
    </citation>
    <scope>NUCLEOTIDE SEQUENCE</scope>
    <source>
        <strain evidence="2">cv. W1943</strain>
    </source>
</reference>
<reference evidence="1" key="2">
    <citation type="submission" date="2015-06" db="UniProtKB">
        <authorList>
            <consortium name="EnsemblPlants"/>
        </authorList>
    </citation>
    <scope>IDENTIFICATION</scope>
</reference>
<evidence type="ECO:0000313" key="2">
    <source>
        <dbReference type="Proteomes" id="UP000008022"/>
    </source>
</evidence>